<name>A0A0V1MH25_9BILA</name>
<dbReference type="Proteomes" id="UP000054843">
    <property type="component" value="Unassembled WGS sequence"/>
</dbReference>
<dbReference type="SUPFAM" id="SSF48371">
    <property type="entry name" value="ARM repeat"/>
    <property type="match status" value="1"/>
</dbReference>
<accession>A0A0V1MH25</accession>
<dbReference type="InterPro" id="IPR011989">
    <property type="entry name" value="ARM-like"/>
</dbReference>
<protein>
    <recommendedName>
        <fullName evidence="3">Armadillo repeat-containing domain-containing protein</fullName>
    </recommendedName>
</protein>
<feature type="domain" description="Armadillo repeat-containing" evidence="3">
    <location>
        <begin position="331"/>
        <end position="505"/>
    </location>
</feature>
<dbReference type="EMBL" id="JYDO01000101">
    <property type="protein sequence ID" value="KRZ71179.1"/>
    <property type="molecule type" value="Genomic_DNA"/>
</dbReference>
<dbReference type="Pfam" id="PF04826">
    <property type="entry name" value="Arm_2"/>
    <property type="match status" value="1"/>
</dbReference>
<feature type="region of interest" description="Disordered" evidence="1">
    <location>
        <begin position="36"/>
        <end position="60"/>
    </location>
</feature>
<keyword evidence="2" id="KW-0472">Membrane</keyword>
<keyword evidence="2" id="KW-0812">Transmembrane</keyword>
<dbReference type="InterPro" id="IPR016024">
    <property type="entry name" value="ARM-type_fold"/>
</dbReference>
<dbReference type="AlphaFoldDB" id="A0A0V1MH25"/>
<sequence>LFATMVQSSKIILLSAAATGIGLAVWNVFKSRKSRKSADSSTSDEKSKITDEDATFSNVDSQPVEDCTVLDVDLPESLQVDSLVAEDSSQLLVEEDDSSQLRSDVDDSSQLRADVDDSSQLRADVDDSSQLRADADDNSQLRADVDDSSQIHADVDDSAQLRADVDDSSQPNLDLDAFFQPHPDLDDFFQLRFDEDDSAQFQASEEKSLLTASLLEYVEETSQLIDSTAVSVTSDSNVSDSKTISTAVTGKNLSSANSDGTKNSEQSTDLELNKKSNYFKKVVVCLRVEETNKNNEFSDSITYDTAVSLKNRLFSDEKKVLLETLNEILKASAFPVNHAVFREAGVLPLMKIMLLEEKCQSDSERLLLQALGNLAADPENRNYLKQSCIPHLITSYLKKKDKRRHREIVNLLLRLSSEIDEENEVHYSKIIPYIFTEMYACRKWQKDSRQINLSFLVNLSVKKTLSNAMICKLNNKFTSFLHENCNEEETLVKLLTLLDNIFGHVVLSNGNHCSVELPTGEVRSCFYKLCESLKNRRFLKDLLDNKNHTTVPPTLASGQNRTDCKPGKRCRSTTRLNSVVGIFPVSDRQFGSGLGEDRSSGCSLPPIASRVTVRQDSKKLRRSPQSDRN</sequence>
<comment type="caution">
    <text evidence="4">The sequence shown here is derived from an EMBL/GenBank/DDBJ whole genome shotgun (WGS) entry which is preliminary data.</text>
</comment>
<evidence type="ECO:0000313" key="4">
    <source>
        <dbReference type="EMBL" id="KRZ71179.1"/>
    </source>
</evidence>
<dbReference type="InterPro" id="IPR006911">
    <property type="entry name" value="ARM-rpt_dom"/>
</dbReference>
<reference evidence="4 5" key="1">
    <citation type="submission" date="2015-01" db="EMBL/GenBank/DDBJ databases">
        <title>Evolution of Trichinella species and genotypes.</title>
        <authorList>
            <person name="Korhonen P.K."/>
            <person name="Edoardo P."/>
            <person name="Giuseppe L.R."/>
            <person name="Gasser R.B."/>
        </authorList>
    </citation>
    <scope>NUCLEOTIDE SEQUENCE [LARGE SCALE GENOMIC DNA]</scope>
    <source>
        <strain evidence="4">ISS1980</strain>
    </source>
</reference>
<feature type="transmembrane region" description="Helical" evidence="2">
    <location>
        <begin position="12"/>
        <end position="29"/>
    </location>
</feature>
<dbReference type="Gene3D" id="1.25.10.10">
    <property type="entry name" value="Leucine-rich Repeat Variant"/>
    <property type="match status" value="1"/>
</dbReference>
<feature type="compositionally biased region" description="Basic and acidic residues" evidence="1">
    <location>
        <begin position="613"/>
        <end position="629"/>
    </location>
</feature>
<feature type="region of interest" description="Disordered" evidence="1">
    <location>
        <begin position="549"/>
        <end position="570"/>
    </location>
</feature>
<organism evidence="4 5">
    <name type="scientific">Trichinella papuae</name>
    <dbReference type="NCBI Taxonomy" id="268474"/>
    <lineage>
        <taxon>Eukaryota</taxon>
        <taxon>Metazoa</taxon>
        <taxon>Ecdysozoa</taxon>
        <taxon>Nematoda</taxon>
        <taxon>Enoplea</taxon>
        <taxon>Dorylaimia</taxon>
        <taxon>Trichinellida</taxon>
        <taxon>Trichinellidae</taxon>
        <taxon>Trichinella</taxon>
    </lineage>
</organism>
<keyword evidence="5" id="KW-1185">Reference proteome</keyword>
<feature type="region of interest" description="Disordered" evidence="1">
    <location>
        <begin position="94"/>
        <end position="149"/>
    </location>
</feature>
<feature type="non-terminal residue" evidence="4">
    <location>
        <position position="1"/>
    </location>
</feature>
<proteinExistence type="predicted"/>
<evidence type="ECO:0000313" key="5">
    <source>
        <dbReference type="Proteomes" id="UP000054843"/>
    </source>
</evidence>
<evidence type="ECO:0000256" key="1">
    <source>
        <dbReference type="SAM" id="MobiDB-lite"/>
    </source>
</evidence>
<feature type="compositionally biased region" description="Polar residues" evidence="1">
    <location>
        <begin position="549"/>
        <end position="561"/>
    </location>
</feature>
<feature type="region of interest" description="Disordered" evidence="1">
    <location>
        <begin position="592"/>
        <end position="629"/>
    </location>
</feature>
<dbReference type="STRING" id="268474.A0A0V1MH25"/>
<dbReference type="OrthoDB" id="5918737at2759"/>
<evidence type="ECO:0000259" key="3">
    <source>
        <dbReference type="Pfam" id="PF04826"/>
    </source>
</evidence>
<evidence type="ECO:0000256" key="2">
    <source>
        <dbReference type="SAM" id="Phobius"/>
    </source>
</evidence>
<keyword evidence="2" id="KW-1133">Transmembrane helix</keyword>
<gene>
    <name evidence="4" type="ORF">T10_930</name>
</gene>